<sequence length="848" mass="90912">MGSWLTRAVDGLYRRSGAASLTPRARAVISVLVVAGVLVGGFGLLLGVREGDLRQFGLLIGLITLAHLFGLRMRVGSTGIDVDWGEAALIVGFILVPVSWVPAAAGIGVLLAKPVVSLVSGNRTSPVETVRAAASLTLAAGLAALVVQGSGVPVQPMTAQAAVVVVLAALTYLLTSAGLLAVHLAVRDGQSMVGVVWQALRGTPVMIVGNVALGLVAVRLWGTSWLWVLPPLLWLLHQLYVHRVHEDEERRTWRAFALASRSLHRLDEVAVAREGLHAARSLFPVRAAELTVLGSQTRYRWSARTGDEIQIEPAPAASGVDPDRIPPLTRVLEVAGGRVGVLTLRPLRQRGWGLNDQHRLAVFGDALSAALHDAATHSALRELRERTMYESHHDPLTRLLNRDALMDRGDAVLRGLDARTPVALLLLDMDHFKEVNDTLGHLAGDELLQTAATRLSADVGHGELLARLGGDEFALLVTDLPGLSPDHDEPDRLTAATVVAQRRARMLTAALASPTEVAGVTLSSEVSVGVVVATAGEFDLTELLRRADIALYQAKESGARVTGYDPHRDRTSTDRLALVAELRTALAADDQLHLMMQPAVDLRSGAPTGVEALIRWHHPRRGLLIPKDFVRAVEASDLLGRFTHHVLDQALALAAQWLRQGVDVPVAVNLSPRSLLDPQLPADVAELLRRHGVPAAKLVLEITETVVLSPLPVTDQVLRELRELGVRFAVDDFGTGFSSLTFLTRIAVDELKVDRTFVARMADSKQAAAIVQAVVDLGRQLGLRVVAEGVETADQRTALRRLGCDAGQGFHFSRPLPADQITESLRALALAAAPLRSVRSRTGTGTAS</sequence>
<gene>
    <name evidence="4" type="ORF">Cba03nite_67070</name>
</gene>
<feature type="transmembrane region" description="Helical" evidence="1">
    <location>
        <begin position="132"/>
        <end position="149"/>
    </location>
</feature>
<evidence type="ECO:0000256" key="1">
    <source>
        <dbReference type="SAM" id="Phobius"/>
    </source>
</evidence>
<name>A0A8J3JRJ2_9ACTN</name>
<feature type="domain" description="EAL" evidence="2">
    <location>
        <begin position="575"/>
        <end position="829"/>
    </location>
</feature>
<dbReference type="PANTHER" id="PTHR33121">
    <property type="entry name" value="CYCLIC DI-GMP PHOSPHODIESTERASE PDEF"/>
    <property type="match status" value="1"/>
</dbReference>
<dbReference type="SMART" id="SM00267">
    <property type="entry name" value="GGDEF"/>
    <property type="match status" value="1"/>
</dbReference>
<keyword evidence="1" id="KW-0472">Membrane</keyword>
<evidence type="ECO:0000313" key="5">
    <source>
        <dbReference type="Proteomes" id="UP000601223"/>
    </source>
</evidence>
<feature type="domain" description="GGDEF" evidence="3">
    <location>
        <begin position="420"/>
        <end position="566"/>
    </location>
</feature>
<dbReference type="SUPFAM" id="SSF55073">
    <property type="entry name" value="Nucleotide cyclase"/>
    <property type="match status" value="1"/>
</dbReference>
<reference evidence="4 5" key="1">
    <citation type="submission" date="2021-01" db="EMBL/GenBank/DDBJ databases">
        <title>Whole genome shotgun sequence of Catellatospora bangladeshensis NBRC 107357.</title>
        <authorList>
            <person name="Komaki H."/>
            <person name="Tamura T."/>
        </authorList>
    </citation>
    <scope>NUCLEOTIDE SEQUENCE [LARGE SCALE GENOMIC DNA]</scope>
    <source>
        <strain evidence="4 5">NBRC 107357</strain>
    </source>
</reference>
<keyword evidence="5" id="KW-1185">Reference proteome</keyword>
<dbReference type="Pfam" id="PF00563">
    <property type="entry name" value="EAL"/>
    <property type="match status" value="1"/>
</dbReference>
<dbReference type="RefSeq" id="WP_239126203.1">
    <property type="nucleotide sequence ID" value="NZ_BONF01000046.1"/>
</dbReference>
<dbReference type="Gene3D" id="3.20.20.450">
    <property type="entry name" value="EAL domain"/>
    <property type="match status" value="1"/>
</dbReference>
<dbReference type="NCBIfam" id="TIGR00254">
    <property type="entry name" value="GGDEF"/>
    <property type="match status" value="1"/>
</dbReference>
<dbReference type="InterPro" id="IPR000160">
    <property type="entry name" value="GGDEF_dom"/>
</dbReference>
<dbReference type="AlphaFoldDB" id="A0A8J3JRJ2"/>
<feature type="transmembrane region" description="Helical" evidence="1">
    <location>
        <begin position="87"/>
        <end position="111"/>
    </location>
</feature>
<dbReference type="InterPro" id="IPR050706">
    <property type="entry name" value="Cyclic-di-GMP_PDE-like"/>
</dbReference>
<dbReference type="SMART" id="SM00052">
    <property type="entry name" value="EAL"/>
    <property type="match status" value="1"/>
</dbReference>
<dbReference type="GO" id="GO:0071111">
    <property type="term" value="F:cyclic-guanylate-specific phosphodiesterase activity"/>
    <property type="evidence" value="ECO:0007669"/>
    <property type="project" value="InterPro"/>
</dbReference>
<evidence type="ECO:0000313" key="4">
    <source>
        <dbReference type="EMBL" id="GIF85358.1"/>
    </source>
</evidence>
<feature type="transmembrane region" description="Helical" evidence="1">
    <location>
        <begin position="27"/>
        <end position="48"/>
    </location>
</feature>
<evidence type="ECO:0000259" key="2">
    <source>
        <dbReference type="PROSITE" id="PS50883"/>
    </source>
</evidence>
<keyword evidence="1" id="KW-0812">Transmembrane</keyword>
<dbReference type="InterPro" id="IPR029787">
    <property type="entry name" value="Nucleotide_cyclase"/>
</dbReference>
<comment type="caution">
    <text evidence="4">The sequence shown here is derived from an EMBL/GenBank/DDBJ whole genome shotgun (WGS) entry which is preliminary data.</text>
</comment>
<keyword evidence="1" id="KW-1133">Transmembrane helix</keyword>
<feature type="transmembrane region" description="Helical" evidence="1">
    <location>
        <begin position="55"/>
        <end position="75"/>
    </location>
</feature>
<dbReference type="CDD" id="cd01949">
    <property type="entry name" value="GGDEF"/>
    <property type="match status" value="1"/>
</dbReference>
<evidence type="ECO:0008006" key="6">
    <source>
        <dbReference type="Google" id="ProtNLM"/>
    </source>
</evidence>
<accession>A0A8J3JRJ2</accession>
<dbReference type="SUPFAM" id="SSF141868">
    <property type="entry name" value="EAL domain-like"/>
    <property type="match status" value="1"/>
</dbReference>
<dbReference type="PANTHER" id="PTHR33121:SF70">
    <property type="entry name" value="SIGNALING PROTEIN YKOW"/>
    <property type="match status" value="1"/>
</dbReference>
<proteinExistence type="predicted"/>
<protein>
    <recommendedName>
        <fullName evidence="6">Diguanylate cyclase/phosphodiesterase</fullName>
    </recommendedName>
</protein>
<evidence type="ECO:0000259" key="3">
    <source>
        <dbReference type="PROSITE" id="PS50887"/>
    </source>
</evidence>
<dbReference type="InterPro" id="IPR043128">
    <property type="entry name" value="Rev_trsase/Diguanyl_cyclase"/>
</dbReference>
<feature type="transmembrane region" description="Helical" evidence="1">
    <location>
        <begin position="161"/>
        <end position="186"/>
    </location>
</feature>
<dbReference type="PROSITE" id="PS50883">
    <property type="entry name" value="EAL"/>
    <property type="match status" value="1"/>
</dbReference>
<dbReference type="CDD" id="cd01948">
    <property type="entry name" value="EAL"/>
    <property type="match status" value="1"/>
</dbReference>
<dbReference type="Gene3D" id="3.30.70.270">
    <property type="match status" value="1"/>
</dbReference>
<dbReference type="Proteomes" id="UP000601223">
    <property type="component" value="Unassembled WGS sequence"/>
</dbReference>
<dbReference type="PROSITE" id="PS50887">
    <property type="entry name" value="GGDEF"/>
    <property type="match status" value="1"/>
</dbReference>
<dbReference type="EMBL" id="BONF01000046">
    <property type="protein sequence ID" value="GIF85358.1"/>
    <property type="molecule type" value="Genomic_DNA"/>
</dbReference>
<organism evidence="4 5">
    <name type="scientific">Catellatospora bangladeshensis</name>
    <dbReference type="NCBI Taxonomy" id="310355"/>
    <lineage>
        <taxon>Bacteria</taxon>
        <taxon>Bacillati</taxon>
        <taxon>Actinomycetota</taxon>
        <taxon>Actinomycetes</taxon>
        <taxon>Micromonosporales</taxon>
        <taxon>Micromonosporaceae</taxon>
        <taxon>Catellatospora</taxon>
    </lineage>
</organism>
<dbReference type="InterPro" id="IPR001633">
    <property type="entry name" value="EAL_dom"/>
</dbReference>
<feature type="transmembrane region" description="Helical" evidence="1">
    <location>
        <begin position="198"/>
        <end position="218"/>
    </location>
</feature>
<dbReference type="Pfam" id="PF00990">
    <property type="entry name" value="GGDEF"/>
    <property type="match status" value="1"/>
</dbReference>
<dbReference type="InterPro" id="IPR035919">
    <property type="entry name" value="EAL_sf"/>
</dbReference>